<protein>
    <submittedName>
        <fullName evidence="6">Integrase core domain protein</fullName>
    </submittedName>
</protein>
<evidence type="ECO:0000313" key="7">
    <source>
        <dbReference type="Proteomes" id="UP000199601"/>
    </source>
</evidence>
<organism evidence="6 7">
    <name type="scientific">Mycobacterium europaeum</name>
    <dbReference type="NCBI Taxonomy" id="761804"/>
    <lineage>
        <taxon>Bacteria</taxon>
        <taxon>Bacillati</taxon>
        <taxon>Actinomycetota</taxon>
        <taxon>Actinomycetes</taxon>
        <taxon>Mycobacteriales</taxon>
        <taxon>Mycobacteriaceae</taxon>
        <taxon>Mycobacterium</taxon>
        <taxon>Mycobacterium simiae complex</taxon>
    </lineage>
</organism>
<dbReference type="GO" id="GO:0006310">
    <property type="term" value="P:DNA recombination"/>
    <property type="evidence" value="ECO:0007669"/>
    <property type="project" value="UniProtKB-KW"/>
</dbReference>
<keyword evidence="2" id="KW-0815">Transposition</keyword>
<reference evidence="7" key="1">
    <citation type="submission" date="2015-03" db="EMBL/GenBank/DDBJ databases">
        <authorList>
            <person name="Urmite Genomes"/>
        </authorList>
    </citation>
    <scope>NUCLEOTIDE SEQUENCE [LARGE SCALE GENOMIC DNA]</scope>
    <source>
        <strain evidence="7">CSUR P1344</strain>
    </source>
</reference>
<dbReference type="InterPro" id="IPR052183">
    <property type="entry name" value="IS_Transposase"/>
</dbReference>
<keyword evidence="4" id="KW-0233">DNA recombination</keyword>
<dbReference type="PANTHER" id="PTHR35528:SF3">
    <property type="entry name" value="BLL1675 PROTEIN"/>
    <property type="match status" value="1"/>
</dbReference>
<dbReference type="NCBIfam" id="NF033587">
    <property type="entry name" value="transpos_IS6"/>
    <property type="match status" value="2"/>
</dbReference>
<dbReference type="InterPro" id="IPR036397">
    <property type="entry name" value="RNaseH_sf"/>
</dbReference>
<name>A0A0U1DV86_9MYCO</name>
<dbReference type="SUPFAM" id="SSF53098">
    <property type="entry name" value="Ribonuclease H-like"/>
    <property type="match status" value="2"/>
</dbReference>
<sequence length="429" mass="51264">MNPFKGRHFQRDIILWAVRWYCKYGISYRELQEMLAERGVNVDHSTIYRWVQRYAPEMEKRLRWYWRNPSDLCPWHMDETYVKVNGRWAYLYRAVDSRGRTVDFYLSSRRNSKAAYRFLGKILNNVKKWQIPRFINTDKAPAYGRALALLKREGRCPSDVEHRQIKYRNNVIECDHGKLKRIIGATLGFKSMKTAYATIKGRHFQRDIILWAVRWYCKYGISYRELQEMLAERGVNVDHSTIYRWVQRYAPEMEKRLRWYWRNPSDLCPWHMDETYVKVNGRWAYLYRAVDSRGRTVDFYLSSRRNSKAAYRFLGKILNNVKKWQIPRFINTDKAPAYGRALALLKREGRCPSDVEHRQIKYRNNVIECDHGKLKRIIGATLGFKSMKTAYATIKGIEVMRALRKGQASAFYYGDPLGEMRLVSRVFET</sequence>
<dbReference type="GO" id="GO:0015074">
    <property type="term" value="P:DNA integration"/>
    <property type="evidence" value="ECO:0007669"/>
    <property type="project" value="InterPro"/>
</dbReference>
<proteinExistence type="predicted"/>
<evidence type="ECO:0000256" key="3">
    <source>
        <dbReference type="ARBA" id="ARBA00023125"/>
    </source>
</evidence>
<keyword evidence="3" id="KW-0238">DNA-binding</keyword>
<dbReference type="EMBL" id="CTEC01000005">
    <property type="protein sequence ID" value="CQD23399.1"/>
    <property type="molecule type" value="Genomic_DNA"/>
</dbReference>
<dbReference type="Pfam" id="PF13610">
    <property type="entry name" value="DDE_Tnp_IS240"/>
    <property type="match status" value="2"/>
</dbReference>
<evidence type="ECO:0000256" key="4">
    <source>
        <dbReference type="ARBA" id="ARBA00023172"/>
    </source>
</evidence>
<dbReference type="InterPro" id="IPR047930">
    <property type="entry name" value="Transpos_IS6"/>
</dbReference>
<accession>A0A0U1DV86</accession>
<dbReference type="GO" id="GO:0003677">
    <property type="term" value="F:DNA binding"/>
    <property type="evidence" value="ECO:0007669"/>
    <property type="project" value="UniProtKB-KW"/>
</dbReference>
<dbReference type="PANTHER" id="PTHR35528">
    <property type="entry name" value="BLL1675 PROTEIN"/>
    <property type="match status" value="1"/>
</dbReference>
<dbReference type="AlphaFoldDB" id="A0A0U1DV86"/>
<feature type="domain" description="Integrase catalytic" evidence="5">
    <location>
        <begin position="65"/>
        <end position="183"/>
    </location>
</feature>
<evidence type="ECO:0000256" key="2">
    <source>
        <dbReference type="ARBA" id="ARBA00022578"/>
    </source>
</evidence>
<dbReference type="InterPro" id="IPR032874">
    <property type="entry name" value="DDE_dom"/>
</dbReference>
<evidence type="ECO:0000313" key="6">
    <source>
        <dbReference type="EMBL" id="CQD23399.1"/>
    </source>
</evidence>
<evidence type="ECO:0000259" key="5">
    <source>
        <dbReference type="PROSITE" id="PS50994"/>
    </source>
</evidence>
<keyword evidence="7" id="KW-1185">Reference proteome</keyword>
<dbReference type="InterPro" id="IPR001584">
    <property type="entry name" value="Integrase_cat-core"/>
</dbReference>
<feature type="domain" description="Integrase catalytic" evidence="5">
    <location>
        <begin position="260"/>
        <end position="424"/>
    </location>
</feature>
<gene>
    <name evidence="6" type="ORF">BN000_05847</name>
</gene>
<dbReference type="Proteomes" id="UP000199601">
    <property type="component" value="Unassembled WGS sequence"/>
</dbReference>
<dbReference type="InterPro" id="IPR012337">
    <property type="entry name" value="RNaseH-like_sf"/>
</dbReference>
<comment type="function">
    <text evidence="1">Involved in the transposition of the insertion sequence.</text>
</comment>
<dbReference type="GO" id="GO:0032196">
    <property type="term" value="P:transposition"/>
    <property type="evidence" value="ECO:0007669"/>
    <property type="project" value="UniProtKB-KW"/>
</dbReference>
<evidence type="ECO:0000256" key="1">
    <source>
        <dbReference type="ARBA" id="ARBA00002286"/>
    </source>
</evidence>
<dbReference type="Gene3D" id="3.30.420.10">
    <property type="entry name" value="Ribonuclease H-like superfamily/Ribonuclease H"/>
    <property type="match status" value="2"/>
</dbReference>
<dbReference type="PROSITE" id="PS50994">
    <property type="entry name" value="INTEGRASE"/>
    <property type="match status" value="2"/>
</dbReference>